<proteinExistence type="inferred from homology"/>
<dbReference type="SMART" id="SM00649">
    <property type="entry name" value="RL11"/>
    <property type="match status" value="1"/>
</dbReference>
<dbReference type="Proteomes" id="UP000226712">
    <property type="component" value="Unassembled WGS sequence"/>
</dbReference>
<comment type="similarity">
    <text evidence="1 4 5">Belongs to the universal ribosomal protein uL11 family.</text>
</comment>
<keyword evidence="2 4" id="KW-0689">Ribosomal protein</keyword>
<comment type="subunit">
    <text evidence="4">Part of the ribosomal stalk of the 50S ribosomal subunit. Interacts with L10 and the large rRNA to form the base of the stalk. L10 forms an elongated spine to which L12 dimers bind in a sequential fashion forming a multimeric L10(L12)X complex.</text>
</comment>
<keyword evidence="4" id="KW-0699">rRNA-binding</keyword>
<dbReference type="GO" id="GO:0006412">
    <property type="term" value="P:translation"/>
    <property type="evidence" value="ECO:0007669"/>
    <property type="project" value="UniProtKB-UniRule"/>
</dbReference>
<reference evidence="10" key="1">
    <citation type="submission" date="2017-09" db="EMBL/GenBank/DDBJ databases">
        <title>The Reconstruction of 2,631 Draft Metagenome-Assembled Genomes from the Global Oceans.</title>
        <authorList>
            <person name="Tully B.J."/>
            <person name="Graham E.D."/>
            <person name="Heidelberg J.F."/>
        </authorList>
    </citation>
    <scope>NUCLEOTIDE SEQUENCE [LARGE SCALE GENOMIC DNA]</scope>
</reference>
<dbReference type="Pfam" id="PF03946">
    <property type="entry name" value="Ribosomal_L11_N"/>
    <property type="match status" value="1"/>
</dbReference>
<feature type="compositionally biased region" description="Acidic residues" evidence="6">
    <location>
        <begin position="253"/>
        <end position="266"/>
    </location>
</feature>
<feature type="compositionally biased region" description="Basic and acidic residues" evidence="6">
    <location>
        <begin position="212"/>
        <end position="252"/>
    </location>
</feature>
<evidence type="ECO:0000256" key="2">
    <source>
        <dbReference type="ARBA" id="ARBA00022980"/>
    </source>
</evidence>
<feature type="region of interest" description="Disordered" evidence="6">
    <location>
        <begin position="212"/>
        <end position="338"/>
    </location>
</feature>
<evidence type="ECO:0000256" key="1">
    <source>
        <dbReference type="ARBA" id="ARBA00010537"/>
    </source>
</evidence>
<comment type="function">
    <text evidence="4">Forms part of the ribosomal stalk which helps the ribosome interact with GTP-bound translation factors.</text>
</comment>
<dbReference type="SUPFAM" id="SSF54747">
    <property type="entry name" value="Ribosomal L11/L12e N-terminal domain"/>
    <property type="match status" value="1"/>
</dbReference>
<dbReference type="EMBL" id="NZBD01000007">
    <property type="protein sequence ID" value="MAG18100.1"/>
    <property type="molecule type" value="Genomic_DNA"/>
</dbReference>
<dbReference type="Gene3D" id="3.30.1550.10">
    <property type="entry name" value="Ribosomal protein L11/L12, N-terminal domain"/>
    <property type="match status" value="1"/>
</dbReference>
<gene>
    <name evidence="4" type="primary">rpl11</name>
    <name evidence="9" type="ORF">CL944_01345</name>
</gene>
<accession>A0A2D6LPJ1</accession>
<dbReference type="InterPro" id="IPR036769">
    <property type="entry name" value="Ribosomal_uL11_C_sf"/>
</dbReference>
<feature type="compositionally biased region" description="Basic and acidic residues" evidence="6">
    <location>
        <begin position="267"/>
        <end position="299"/>
    </location>
</feature>
<dbReference type="InterPro" id="IPR020784">
    <property type="entry name" value="Ribosomal_uL11_N"/>
</dbReference>
<feature type="domain" description="Large ribosomal subunit protein uL11 C-terminal" evidence="7">
    <location>
        <begin position="60"/>
        <end position="123"/>
    </location>
</feature>
<feature type="domain" description="Large ribosomal subunit protein uL11 N-terminal" evidence="8">
    <location>
        <begin position="2"/>
        <end position="54"/>
    </location>
</feature>
<evidence type="ECO:0000256" key="5">
    <source>
        <dbReference type="RuleBase" id="RU003978"/>
    </source>
</evidence>
<dbReference type="CDD" id="cd00349">
    <property type="entry name" value="Ribosomal_L11"/>
    <property type="match status" value="1"/>
</dbReference>
<keyword evidence="3 4" id="KW-0687">Ribonucleoprotein</keyword>
<dbReference type="InterPro" id="IPR020783">
    <property type="entry name" value="Ribosomal_uL11_C"/>
</dbReference>
<protein>
    <recommendedName>
        <fullName evidence="4">Large ribosomal subunit protein uL11</fullName>
    </recommendedName>
</protein>
<evidence type="ECO:0000256" key="3">
    <source>
        <dbReference type="ARBA" id="ARBA00023274"/>
    </source>
</evidence>
<feature type="compositionally biased region" description="Basic and acidic residues" evidence="6">
    <location>
        <begin position="308"/>
        <end position="332"/>
    </location>
</feature>
<evidence type="ECO:0000256" key="6">
    <source>
        <dbReference type="SAM" id="MobiDB-lite"/>
    </source>
</evidence>
<dbReference type="GO" id="GO:0003735">
    <property type="term" value="F:structural constituent of ribosome"/>
    <property type="evidence" value="ECO:0007669"/>
    <property type="project" value="InterPro"/>
</dbReference>
<keyword evidence="4" id="KW-0694">RNA-binding</keyword>
<dbReference type="PANTHER" id="PTHR11661:SF1">
    <property type="entry name" value="LARGE RIBOSOMAL SUBUNIT PROTEIN UL11M"/>
    <property type="match status" value="1"/>
</dbReference>
<dbReference type="NCBIfam" id="NF002232">
    <property type="entry name" value="PRK01143.1"/>
    <property type="match status" value="1"/>
</dbReference>
<dbReference type="InterPro" id="IPR036796">
    <property type="entry name" value="Ribosomal_uL11_N_sf"/>
</dbReference>
<dbReference type="AlphaFoldDB" id="A0A2D6LPJ1"/>
<sequence length="338" mass="36921">MEGGKATAGAPLGPALGPLGVNIGEVVAKINEKTKNYAGMKVPVTVEVNSNKTYEIVVGSPPTSALILKEVNTKKGGANQKTDNVGSLTMDQVKKLAEMKLVALTSSTVYAAAREIIGTCNSMSVMIDGKHAKEVQQEFKAGKWNSFFGAAPAEQTQEKVEAAVEQVVEEAKESVEKVVKEVKEIVKEVDVHEVAEKAKEVAEKTIEKVEEKIDDAIHSEENKEPEAKESEPAEEKKIETIQEPKEEVKKDVIEEESEALMEEVPAEEPKEAKKPSEAEPAKAKESYSQHMQKMEKDTGVSKALDISKTADKPKKDVETEVVKDDGKTEIIRPKKKEK</sequence>
<evidence type="ECO:0000256" key="4">
    <source>
        <dbReference type="HAMAP-Rule" id="MF_00736"/>
    </source>
</evidence>
<comment type="caution">
    <text evidence="9">The sequence shown here is derived from an EMBL/GenBank/DDBJ whole genome shotgun (WGS) entry which is preliminary data.</text>
</comment>
<dbReference type="Gene3D" id="1.10.10.250">
    <property type="entry name" value="Ribosomal protein L11, C-terminal domain"/>
    <property type="match status" value="1"/>
</dbReference>
<dbReference type="GO" id="GO:0015934">
    <property type="term" value="C:large ribosomal subunit"/>
    <property type="evidence" value="ECO:0007669"/>
    <property type="project" value="TreeGrafter"/>
</dbReference>
<organism evidence="9 10">
    <name type="scientific">Candidatus Iainarchaeum sp</name>
    <dbReference type="NCBI Taxonomy" id="3101447"/>
    <lineage>
        <taxon>Archaea</taxon>
        <taxon>Candidatus Iainarchaeota</taxon>
        <taxon>Candidatus Iainarchaeia</taxon>
        <taxon>Candidatus Iainarchaeales</taxon>
        <taxon>Candidatus Iainarchaeaceae</taxon>
        <taxon>Candidatus Iainarchaeum</taxon>
    </lineage>
</organism>
<name>A0A2D6LPJ1_9ARCH</name>
<evidence type="ECO:0000259" key="8">
    <source>
        <dbReference type="Pfam" id="PF03946"/>
    </source>
</evidence>
<dbReference type="Pfam" id="PF00298">
    <property type="entry name" value="Ribosomal_L11"/>
    <property type="match status" value="1"/>
</dbReference>
<evidence type="ECO:0000313" key="9">
    <source>
        <dbReference type="EMBL" id="MAG18100.1"/>
    </source>
</evidence>
<evidence type="ECO:0000313" key="10">
    <source>
        <dbReference type="Proteomes" id="UP000226712"/>
    </source>
</evidence>
<dbReference type="GO" id="GO:0070180">
    <property type="term" value="F:large ribosomal subunit rRNA binding"/>
    <property type="evidence" value="ECO:0007669"/>
    <property type="project" value="UniProtKB-UniRule"/>
</dbReference>
<dbReference type="InterPro" id="IPR000911">
    <property type="entry name" value="Ribosomal_uL11"/>
</dbReference>
<dbReference type="SUPFAM" id="SSF46906">
    <property type="entry name" value="Ribosomal protein L11, C-terminal domain"/>
    <property type="match status" value="1"/>
</dbReference>
<dbReference type="PANTHER" id="PTHR11661">
    <property type="entry name" value="60S RIBOSOMAL PROTEIN L12"/>
    <property type="match status" value="1"/>
</dbReference>
<dbReference type="HAMAP" id="MF_00736">
    <property type="entry name" value="Ribosomal_uL11"/>
    <property type="match status" value="1"/>
</dbReference>
<evidence type="ECO:0000259" key="7">
    <source>
        <dbReference type="Pfam" id="PF00298"/>
    </source>
</evidence>